<evidence type="ECO:0000313" key="15">
    <source>
        <dbReference type="EMBL" id="GGF90502.1"/>
    </source>
</evidence>
<dbReference type="GO" id="GO:0006782">
    <property type="term" value="P:protoporphyrinogen IX biosynthetic process"/>
    <property type="evidence" value="ECO:0007669"/>
    <property type="project" value="UniProtKB-UniPathway"/>
</dbReference>
<keyword evidence="6 13" id="KW-0456">Lyase</keyword>
<feature type="binding site" evidence="11">
    <location>
        <position position="121"/>
    </location>
    <ligand>
        <name>Zn(2+)</name>
        <dbReference type="ChEBI" id="CHEBI:29105"/>
        <note>catalytic</note>
    </ligand>
</feature>
<keyword evidence="16" id="KW-1185">Reference proteome</keyword>
<sequence length="322" mass="36008">MGFFPVTRPRRLRRTEVLREHIAETRLHMSDLMYPVFVVHGENIKREITAMPNQYHWSLDLLPELIDEIKKAGVLSIMLFGIPACKDKYASENYADDGIVQQAIAKIKALHPQLIIATDVCLCAYTEDGHCGIVHNNEINNDQTLEILQKTAVSHAKAGADIVSPSGMMDGMIQAMRYALDQEDYAEVAIMSYAVKYASSFYGPFRSACDSTPKGDRKSYQMDYRNKKEALKEAQMDEDEGADFLMIKPALSYLDIIQDVKDNSTLPIAAYHVSGEYAMIKAAAEKGWIDEKGVTLESLTAIKRAGAKIILSYSALDVAKWL</sequence>
<dbReference type="InterPro" id="IPR030656">
    <property type="entry name" value="ALAD_AS"/>
</dbReference>
<dbReference type="SMART" id="SM01004">
    <property type="entry name" value="ALAD"/>
    <property type="match status" value="1"/>
</dbReference>
<feature type="binding site" evidence="11">
    <location>
        <position position="123"/>
    </location>
    <ligand>
        <name>Zn(2+)</name>
        <dbReference type="ChEBI" id="CHEBI:29105"/>
        <note>catalytic</note>
    </ligand>
</feature>
<dbReference type="FunFam" id="3.20.20.70:FF:000019">
    <property type="entry name" value="Delta-aminolevulinic acid dehydratase"/>
    <property type="match status" value="1"/>
</dbReference>
<feature type="binding site" evidence="10">
    <location>
        <position position="206"/>
    </location>
    <ligand>
        <name>5-aminolevulinate</name>
        <dbReference type="ChEBI" id="CHEBI:356416"/>
        <label>1</label>
    </ligand>
</feature>
<dbReference type="EC" id="4.2.1.24" evidence="3 13"/>
<keyword evidence="7 13" id="KW-0627">Porphyrin biosynthesis</keyword>
<comment type="similarity">
    <text evidence="2 14">Belongs to the ALAD family.</text>
</comment>
<comment type="catalytic activity">
    <reaction evidence="8 13">
        <text>2 5-aminolevulinate = porphobilinogen + 2 H2O + H(+)</text>
        <dbReference type="Rhea" id="RHEA:24064"/>
        <dbReference type="ChEBI" id="CHEBI:15377"/>
        <dbReference type="ChEBI" id="CHEBI:15378"/>
        <dbReference type="ChEBI" id="CHEBI:58126"/>
        <dbReference type="ChEBI" id="CHEBI:356416"/>
        <dbReference type="EC" id="4.2.1.24"/>
    </reaction>
</comment>
<evidence type="ECO:0000256" key="14">
    <source>
        <dbReference type="RuleBase" id="RU004161"/>
    </source>
</evidence>
<reference evidence="15" key="2">
    <citation type="submission" date="2020-09" db="EMBL/GenBank/DDBJ databases">
        <authorList>
            <person name="Sun Q."/>
            <person name="Zhou Y."/>
        </authorList>
    </citation>
    <scope>NUCLEOTIDE SEQUENCE</scope>
    <source>
        <strain evidence="15">CGMCC 1.15758</strain>
    </source>
</reference>
<evidence type="ECO:0000256" key="12">
    <source>
        <dbReference type="PIRSR" id="PIRSR001415-5"/>
    </source>
</evidence>
<evidence type="ECO:0000256" key="9">
    <source>
        <dbReference type="PIRSR" id="PIRSR001415-1"/>
    </source>
</evidence>
<dbReference type="Proteomes" id="UP000636949">
    <property type="component" value="Unassembled WGS sequence"/>
</dbReference>
<evidence type="ECO:0000256" key="2">
    <source>
        <dbReference type="ARBA" id="ARBA00008055"/>
    </source>
</evidence>
<evidence type="ECO:0000313" key="16">
    <source>
        <dbReference type="Proteomes" id="UP000636949"/>
    </source>
</evidence>
<feature type="binding site" evidence="10">
    <location>
        <position position="217"/>
    </location>
    <ligand>
        <name>5-aminolevulinate</name>
        <dbReference type="ChEBI" id="CHEBI:356416"/>
        <label>1</label>
    </ligand>
</feature>
<dbReference type="UniPathway" id="UPA00251">
    <property type="reaction ID" value="UER00318"/>
</dbReference>
<dbReference type="EMBL" id="BMJS01000003">
    <property type="protein sequence ID" value="GGF90502.1"/>
    <property type="molecule type" value="Genomic_DNA"/>
</dbReference>
<comment type="pathway">
    <text evidence="1">Porphyrin-containing compound metabolism; protoporphyrin-IX biosynthesis; coproporphyrinogen-III from 5-aminolevulinate: step 1/4.</text>
</comment>
<dbReference type="PRINTS" id="PR00144">
    <property type="entry name" value="DALDHYDRTASE"/>
</dbReference>
<proteinExistence type="inferred from homology"/>
<evidence type="ECO:0000256" key="5">
    <source>
        <dbReference type="ARBA" id="ARBA00023133"/>
    </source>
</evidence>
<comment type="caution">
    <text evidence="15">The sequence shown here is derived from an EMBL/GenBank/DDBJ whole genome shotgun (WGS) entry which is preliminary data.</text>
</comment>
<evidence type="ECO:0000256" key="8">
    <source>
        <dbReference type="ARBA" id="ARBA00047651"/>
    </source>
</evidence>
<feature type="binding site" evidence="11">
    <location>
        <position position="131"/>
    </location>
    <ligand>
        <name>Zn(2+)</name>
        <dbReference type="ChEBI" id="CHEBI:29105"/>
        <note>catalytic</note>
    </ligand>
</feature>
<accession>A0A8J2Z2Z0</accession>
<keyword evidence="11" id="KW-0479">Metal-binding</keyword>
<protein>
    <recommendedName>
        <fullName evidence="4 13">Delta-aminolevulinic acid dehydratase</fullName>
        <ecNumber evidence="3 13">4.2.1.24</ecNumber>
    </recommendedName>
</protein>
<dbReference type="PROSITE" id="PS00169">
    <property type="entry name" value="D_ALA_DEHYDRATASE"/>
    <property type="match status" value="1"/>
</dbReference>
<comment type="subunit">
    <text evidence="13">Homooctamer.</text>
</comment>
<organism evidence="15 16">
    <name type="scientific">Cysteiniphilum litorale</name>
    <dbReference type="NCBI Taxonomy" id="2056700"/>
    <lineage>
        <taxon>Bacteria</taxon>
        <taxon>Pseudomonadati</taxon>
        <taxon>Pseudomonadota</taxon>
        <taxon>Gammaproteobacteria</taxon>
        <taxon>Thiotrichales</taxon>
        <taxon>Fastidiosibacteraceae</taxon>
        <taxon>Cysteiniphilum</taxon>
    </lineage>
</organism>
<reference evidence="15" key="1">
    <citation type="journal article" date="2014" name="Int. J. Syst. Evol. Microbiol.">
        <title>Complete genome sequence of Corynebacterium casei LMG S-19264T (=DSM 44701T), isolated from a smear-ripened cheese.</title>
        <authorList>
            <consortium name="US DOE Joint Genome Institute (JGI-PGF)"/>
            <person name="Walter F."/>
            <person name="Albersmeier A."/>
            <person name="Kalinowski J."/>
            <person name="Ruckert C."/>
        </authorList>
    </citation>
    <scope>NUCLEOTIDE SEQUENCE</scope>
    <source>
        <strain evidence="15">CGMCC 1.15758</strain>
    </source>
</reference>
<evidence type="ECO:0000256" key="1">
    <source>
        <dbReference type="ARBA" id="ARBA00004694"/>
    </source>
</evidence>
<evidence type="ECO:0000256" key="7">
    <source>
        <dbReference type="ARBA" id="ARBA00023244"/>
    </source>
</evidence>
<feature type="binding site" evidence="12">
    <location>
        <position position="233"/>
    </location>
    <ligand>
        <name>Mg(2+)</name>
        <dbReference type="ChEBI" id="CHEBI:18420"/>
    </ligand>
</feature>
<dbReference type="NCBIfam" id="NF006762">
    <property type="entry name" value="PRK09283.1"/>
    <property type="match status" value="1"/>
</dbReference>
<keyword evidence="5" id="KW-0350">Heme biosynthesis</keyword>
<feature type="active site" description="Schiff-base intermediate with substrate" evidence="9">
    <location>
        <position position="196"/>
    </location>
</feature>
<evidence type="ECO:0000256" key="10">
    <source>
        <dbReference type="PIRSR" id="PIRSR001415-2"/>
    </source>
</evidence>
<dbReference type="Pfam" id="PF00490">
    <property type="entry name" value="ALAD"/>
    <property type="match status" value="1"/>
</dbReference>
<dbReference type="SUPFAM" id="SSF51569">
    <property type="entry name" value="Aldolase"/>
    <property type="match status" value="1"/>
</dbReference>
<evidence type="ECO:0000256" key="11">
    <source>
        <dbReference type="PIRSR" id="PIRSR001415-3"/>
    </source>
</evidence>
<name>A0A8J2Z2Z0_9GAMM</name>
<dbReference type="InterPro" id="IPR001731">
    <property type="entry name" value="ALAD"/>
</dbReference>
<dbReference type="CDD" id="cd00384">
    <property type="entry name" value="ALAD_PBGS"/>
    <property type="match status" value="1"/>
</dbReference>
<feature type="binding site" evidence="10">
    <location>
        <position position="313"/>
    </location>
    <ligand>
        <name>5-aminolevulinate</name>
        <dbReference type="ChEBI" id="CHEBI:356416"/>
        <label>2</label>
    </ligand>
</feature>
<dbReference type="GO" id="GO:0008270">
    <property type="term" value="F:zinc ion binding"/>
    <property type="evidence" value="ECO:0007669"/>
    <property type="project" value="TreeGrafter"/>
</dbReference>
<keyword evidence="12" id="KW-0460">Magnesium</keyword>
<evidence type="ECO:0000256" key="3">
    <source>
        <dbReference type="ARBA" id="ARBA00012053"/>
    </source>
</evidence>
<dbReference type="PANTHER" id="PTHR11458:SF0">
    <property type="entry name" value="DELTA-AMINOLEVULINIC ACID DEHYDRATASE"/>
    <property type="match status" value="1"/>
</dbReference>
<dbReference type="AlphaFoldDB" id="A0A8J2Z2Z0"/>
<dbReference type="GO" id="GO:0005829">
    <property type="term" value="C:cytosol"/>
    <property type="evidence" value="ECO:0007669"/>
    <property type="project" value="TreeGrafter"/>
</dbReference>
<evidence type="ECO:0000256" key="6">
    <source>
        <dbReference type="ARBA" id="ARBA00023239"/>
    </source>
</evidence>
<evidence type="ECO:0000256" key="4">
    <source>
        <dbReference type="ARBA" id="ARBA00020771"/>
    </source>
</evidence>
<keyword evidence="11" id="KW-0862">Zinc</keyword>
<dbReference type="OrthoDB" id="9805001at2"/>
<evidence type="ECO:0000256" key="13">
    <source>
        <dbReference type="RuleBase" id="RU000515"/>
    </source>
</evidence>
<feature type="active site" description="Schiff-base intermediate with substrate" evidence="9">
    <location>
        <position position="248"/>
    </location>
</feature>
<dbReference type="Gene3D" id="3.20.20.70">
    <property type="entry name" value="Aldolase class I"/>
    <property type="match status" value="1"/>
</dbReference>
<dbReference type="InterPro" id="IPR013785">
    <property type="entry name" value="Aldolase_TIM"/>
</dbReference>
<dbReference type="GO" id="GO:0004655">
    <property type="term" value="F:porphobilinogen synthase activity"/>
    <property type="evidence" value="ECO:0007669"/>
    <property type="project" value="UniProtKB-EC"/>
</dbReference>
<dbReference type="PIRSF" id="PIRSF001415">
    <property type="entry name" value="Porphbilin_synth"/>
    <property type="match status" value="1"/>
</dbReference>
<gene>
    <name evidence="15" type="primary">hemB</name>
    <name evidence="15" type="ORF">GCM10010995_04810</name>
</gene>
<dbReference type="PANTHER" id="PTHR11458">
    <property type="entry name" value="DELTA-AMINOLEVULINIC ACID DEHYDRATASE"/>
    <property type="match status" value="1"/>
</dbReference>
<feature type="binding site" evidence="10">
    <location>
        <position position="274"/>
    </location>
    <ligand>
        <name>5-aminolevulinate</name>
        <dbReference type="ChEBI" id="CHEBI:356416"/>
        <label>2</label>
    </ligand>
</feature>
<dbReference type="RefSeq" id="WP_117001577.1">
    <property type="nucleotide sequence ID" value="NZ_BMJS01000003.1"/>
</dbReference>